<feature type="signal peptide" evidence="2">
    <location>
        <begin position="1"/>
        <end position="21"/>
    </location>
</feature>
<keyword evidence="2" id="KW-0732">Signal</keyword>
<dbReference type="Proteomes" id="UP000705867">
    <property type="component" value="Unassembled WGS sequence"/>
</dbReference>
<dbReference type="InterPro" id="IPR021803">
    <property type="entry name" value="DUF3373"/>
</dbReference>
<evidence type="ECO:0000313" key="4">
    <source>
        <dbReference type="Proteomes" id="UP000705867"/>
    </source>
</evidence>
<proteinExistence type="predicted"/>
<reference evidence="3" key="2">
    <citation type="submission" date="2021-08" db="EMBL/GenBank/DDBJ databases">
        <authorList>
            <person name="Dalcin Martins P."/>
        </authorList>
    </citation>
    <scope>NUCLEOTIDE SEQUENCE</scope>
    <source>
        <strain evidence="3">MAG_39</strain>
    </source>
</reference>
<gene>
    <name evidence="3" type="ORF">K8I29_06615</name>
</gene>
<comment type="caution">
    <text evidence="3">The sequence shown here is derived from an EMBL/GenBank/DDBJ whole genome shotgun (WGS) entry which is preliminary data.</text>
</comment>
<evidence type="ECO:0000256" key="1">
    <source>
        <dbReference type="SAM" id="Coils"/>
    </source>
</evidence>
<evidence type="ECO:0000256" key="2">
    <source>
        <dbReference type="SAM" id="SignalP"/>
    </source>
</evidence>
<feature type="chain" id="PRO_5037347119" evidence="2">
    <location>
        <begin position="22"/>
        <end position="529"/>
    </location>
</feature>
<feature type="coiled-coil region" evidence="1">
    <location>
        <begin position="24"/>
        <end position="58"/>
    </location>
</feature>
<protein>
    <submittedName>
        <fullName evidence="3">DUF3373 domain-containing protein</fullName>
    </submittedName>
</protein>
<sequence>MRKFVAVLLTLSLLLPLPAFAADQGDLLQKIEALSKELDRLKQQMQEMQGRDEVKEQRITVVERKAEAAAEPSWLEIGGDYRFRFDSLSGKVHDYVQYTGTSGISMGGFTFFASGVNGFDVKNDTILLNRFGLNLKAKATEDIQVKARLVMYKIFGRESADPVIDSFFADKSGIFDGNIGHVPQDNTLRVDQVYATWSNVFGAPVWFSVGRRPSTDGIPANLKENRERIGSAGVPASLINYAFDGGTIGYAPDIDALPGVYAKFCYGRGYEEGYRTEGQDNIVKDVEFIGLNLVPYDTDTLHIELQYDRAFNLFSNMPDQTSGMFTNVVTNVGDVDQYGLVVTGKIEKLGPGDLNLFGSVALSKTHPNNNVLSLPFGTVGGQTFNAGFGLMYDEGNKKSRTGHAYWVGARYDYKPTGTKIGAEYNYGSKYWLAFTPASDDLWTSKVGTHGSVYEVYLIQSLNKKPIAKRGDAFIRAGFQYYKFDYTGSNNWMGEPKKISDLSTSDVNGTQLFAPLKNAKDFYMTFDVIF</sequence>
<keyword evidence="1" id="KW-0175">Coiled coil</keyword>
<reference evidence="3" key="1">
    <citation type="journal article" date="2021" name="bioRxiv">
        <title>Unraveling nitrogen, sulfur and carbon metabolic pathways and microbial community transcriptional responses to substrate deprivation and toxicity stresses in a bioreactor mimicking anoxic brackish coastal sediment conditions.</title>
        <authorList>
            <person name="Martins P.D."/>
            <person name="Echeveste M.J."/>
            <person name="Arshad A."/>
            <person name="Kurth J."/>
            <person name="Ouboter H."/>
            <person name="Jetten M.S.M."/>
            <person name="Welte C.U."/>
        </authorList>
    </citation>
    <scope>NUCLEOTIDE SEQUENCE</scope>
    <source>
        <strain evidence="3">MAG_39</strain>
    </source>
</reference>
<name>A0A953J589_9BACT</name>
<dbReference type="AlphaFoldDB" id="A0A953J589"/>
<dbReference type="Pfam" id="PF11853">
    <property type="entry name" value="DUF3373"/>
    <property type="match status" value="1"/>
</dbReference>
<accession>A0A953J589</accession>
<dbReference type="EMBL" id="JAIOIV010000051">
    <property type="protein sequence ID" value="MBZ0155873.1"/>
    <property type="molecule type" value="Genomic_DNA"/>
</dbReference>
<organism evidence="3 4">
    <name type="scientific">Candidatus Nitrobium versatile</name>
    <dbReference type="NCBI Taxonomy" id="2884831"/>
    <lineage>
        <taxon>Bacteria</taxon>
        <taxon>Pseudomonadati</taxon>
        <taxon>Nitrospirota</taxon>
        <taxon>Nitrospiria</taxon>
        <taxon>Nitrospirales</taxon>
        <taxon>Nitrospiraceae</taxon>
        <taxon>Candidatus Nitrobium</taxon>
    </lineage>
</organism>
<evidence type="ECO:0000313" key="3">
    <source>
        <dbReference type="EMBL" id="MBZ0155873.1"/>
    </source>
</evidence>